<evidence type="ECO:0000256" key="1">
    <source>
        <dbReference type="SAM" id="MobiDB-lite"/>
    </source>
</evidence>
<name>A0A7S2P1K7_9STRA</name>
<feature type="region of interest" description="Disordered" evidence="1">
    <location>
        <begin position="40"/>
        <end position="72"/>
    </location>
</feature>
<gene>
    <name evidence="2" type="ORF">SMAR0320_LOCUS394</name>
</gene>
<sequence length="259" mass="28542">MQADLLSGPSPIGQQRHHHSVGPGGAALRAMGQIDCTEMARSAPPDSTDLLGFQDSPQQQEHTQHLQYSSSRGETTYINASTVAISTSGTPTIVGLGKIEPSTAAANANNNYSNNKPKRKVIFVPTYSCNGGLDTKFNPHPRYARPSSLHNLLTPEEYEVAIQTLNDKIKRSRAKKLDYVLLGTGPLLVPLALWGARHGRQVKQRRKLIEEGVWEFNERMQMEGKNVKMEWNRSKYTGGAESYLTIEEAEGVQSGKKVD</sequence>
<feature type="compositionally biased region" description="Polar residues" evidence="1">
    <location>
        <begin position="55"/>
        <end position="72"/>
    </location>
</feature>
<accession>A0A7S2P1K7</accession>
<protein>
    <submittedName>
        <fullName evidence="2">Uncharacterized protein</fullName>
    </submittedName>
</protein>
<dbReference type="EMBL" id="HBGZ01000523">
    <property type="protein sequence ID" value="CAD9570590.1"/>
    <property type="molecule type" value="Transcribed_RNA"/>
</dbReference>
<organism evidence="2">
    <name type="scientific">Skeletonema marinoi</name>
    <dbReference type="NCBI Taxonomy" id="267567"/>
    <lineage>
        <taxon>Eukaryota</taxon>
        <taxon>Sar</taxon>
        <taxon>Stramenopiles</taxon>
        <taxon>Ochrophyta</taxon>
        <taxon>Bacillariophyta</taxon>
        <taxon>Coscinodiscophyceae</taxon>
        <taxon>Thalassiosirophycidae</taxon>
        <taxon>Thalassiosirales</taxon>
        <taxon>Skeletonemataceae</taxon>
        <taxon>Skeletonema</taxon>
        <taxon>Skeletonema marinoi-dohrnii complex</taxon>
    </lineage>
</organism>
<dbReference type="AlphaFoldDB" id="A0A7S2P1K7"/>
<proteinExistence type="predicted"/>
<reference evidence="2" key="1">
    <citation type="submission" date="2021-01" db="EMBL/GenBank/DDBJ databases">
        <authorList>
            <person name="Corre E."/>
            <person name="Pelletier E."/>
            <person name="Niang G."/>
            <person name="Scheremetjew M."/>
            <person name="Finn R."/>
            <person name="Kale V."/>
            <person name="Holt S."/>
            <person name="Cochrane G."/>
            <person name="Meng A."/>
            <person name="Brown T."/>
            <person name="Cohen L."/>
        </authorList>
    </citation>
    <scope>NUCLEOTIDE SEQUENCE</scope>
    <source>
        <strain evidence="2">SM1012Den-03</strain>
    </source>
</reference>
<evidence type="ECO:0000313" key="2">
    <source>
        <dbReference type="EMBL" id="CAD9570590.1"/>
    </source>
</evidence>
<feature type="region of interest" description="Disordered" evidence="1">
    <location>
        <begin position="1"/>
        <end position="26"/>
    </location>
</feature>